<dbReference type="EMBL" id="JACAZE010000019">
    <property type="protein sequence ID" value="KAF7294374.1"/>
    <property type="molecule type" value="Genomic_DNA"/>
</dbReference>
<comment type="function">
    <text evidence="10">Involved in inositol deacylation of GPI-anchored proteins which plays important roles in the quality control and ER-associated degradation of GPI-anchored proteins.</text>
</comment>
<evidence type="ECO:0000313" key="14">
    <source>
        <dbReference type="EMBL" id="KAF7294374.1"/>
    </source>
</evidence>
<evidence type="ECO:0000256" key="3">
    <source>
        <dbReference type="ARBA" id="ARBA00022448"/>
    </source>
</evidence>
<evidence type="ECO:0000256" key="6">
    <source>
        <dbReference type="ARBA" id="ARBA00022824"/>
    </source>
</evidence>
<keyword evidence="9 10" id="KW-0472">Membrane</keyword>
<feature type="transmembrane region" description="Helical" evidence="10">
    <location>
        <begin position="609"/>
        <end position="633"/>
    </location>
</feature>
<dbReference type="GO" id="GO:0015031">
    <property type="term" value="P:protein transport"/>
    <property type="evidence" value="ECO:0007669"/>
    <property type="project" value="UniProtKB-KW"/>
</dbReference>
<organism evidence="14 15">
    <name type="scientific">Mycena chlorophos</name>
    <name type="common">Agaric fungus</name>
    <name type="synonym">Agaricus chlorophos</name>
    <dbReference type="NCBI Taxonomy" id="658473"/>
    <lineage>
        <taxon>Eukaryota</taxon>
        <taxon>Fungi</taxon>
        <taxon>Dikarya</taxon>
        <taxon>Basidiomycota</taxon>
        <taxon>Agaricomycotina</taxon>
        <taxon>Agaricomycetes</taxon>
        <taxon>Agaricomycetidae</taxon>
        <taxon>Agaricales</taxon>
        <taxon>Marasmiineae</taxon>
        <taxon>Mycenaceae</taxon>
        <taxon>Mycena</taxon>
    </lineage>
</organism>
<evidence type="ECO:0000259" key="13">
    <source>
        <dbReference type="Pfam" id="PF25140"/>
    </source>
</evidence>
<evidence type="ECO:0000256" key="4">
    <source>
        <dbReference type="ARBA" id="ARBA00022692"/>
    </source>
</evidence>
<feature type="domain" description="GPI inositol-deacylase PGAP1-like alpha/beta" evidence="12">
    <location>
        <begin position="83"/>
        <end position="298"/>
    </location>
</feature>
<name>A0A8H6VUG3_MYCCL</name>
<dbReference type="GO" id="GO:0005789">
    <property type="term" value="C:endoplasmic reticulum membrane"/>
    <property type="evidence" value="ECO:0007669"/>
    <property type="project" value="UniProtKB-SubCell"/>
</dbReference>
<dbReference type="AlphaFoldDB" id="A0A8H6VUG3"/>
<comment type="similarity">
    <text evidence="2 10">Belongs to the GPI inositol-deacylase family.</text>
</comment>
<evidence type="ECO:0000256" key="8">
    <source>
        <dbReference type="ARBA" id="ARBA00022989"/>
    </source>
</evidence>
<gene>
    <name evidence="14" type="ORF">HMN09_01166700</name>
</gene>
<keyword evidence="3 10" id="KW-0813">Transport</keyword>
<feature type="transmembrane region" description="Helical" evidence="10">
    <location>
        <begin position="653"/>
        <end position="670"/>
    </location>
</feature>
<dbReference type="InterPro" id="IPR039529">
    <property type="entry name" value="PGAP1/BST1"/>
</dbReference>
<dbReference type="GO" id="GO:0006888">
    <property type="term" value="P:endoplasmic reticulum to Golgi vesicle-mediated transport"/>
    <property type="evidence" value="ECO:0007669"/>
    <property type="project" value="TreeGrafter"/>
</dbReference>
<comment type="subcellular location">
    <subcellularLocation>
        <location evidence="1">Endoplasmic reticulum membrane</location>
        <topology evidence="1">Multi-pass membrane protein</topology>
    </subcellularLocation>
</comment>
<keyword evidence="4 10" id="KW-0812">Transmembrane</keyword>
<feature type="signal peptide" evidence="11">
    <location>
        <begin position="1"/>
        <end position="24"/>
    </location>
</feature>
<keyword evidence="6 10" id="KW-0256">Endoplasmic reticulum</keyword>
<evidence type="ECO:0000256" key="7">
    <source>
        <dbReference type="ARBA" id="ARBA00022927"/>
    </source>
</evidence>
<dbReference type="GO" id="GO:0006505">
    <property type="term" value="P:GPI anchor metabolic process"/>
    <property type="evidence" value="ECO:0007669"/>
    <property type="project" value="TreeGrafter"/>
</dbReference>
<evidence type="ECO:0000259" key="12">
    <source>
        <dbReference type="Pfam" id="PF07819"/>
    </source>
</evidence>
<comment type="caution">
    <text evidence="14">The sequence shown here is derived from an EMBL/GenBank/DDBJ whole genome shotgun (WGS) entry which is preliminary data.</text>
</comment>
<dbReference type="EC" id="3.1.-.-" evidence="10"/>
<feature type="transmembrane region" description="Helical" evidence="10">
    <location>
        <begin position="909"/>
        <end position="930"/>
    </location>
</feature>
<dbReference type="GO" id="GO:0050185">
    <property type="term" value="F:phosphatidylinositol deacylase activity"/>
    <property type="evidence" value="ECO:0007669"/>
    <property type="project" value="TreeGrafter"/>
</dbReference>
<reference evidence="14" key="1">
    <citation type="submission" date="2020-05" db="EMBL/GenBank/DDBJ databases">
        <title>Mycena genomes resolve the evolution of fungal bioluminescence.</title>
        <authorList>
            <person name="Tsai I.J."/>
        </authorList>
    </citation>
    <scope>NUCLEOTIDE SEQUENCE</scope>
    <source>
        <strain evidence="14">110903Hualien_Pintung</strain>
    </source>
</reference>
<dbReference type="InterPro" id="IPR029058">
    <property type="entry name" value="AB_hydrolase_fold"/>
</dbReference>
<evidence type="ECO:0000256" key="5">
    <source>
        <dbReference type="ARBA" id="ARBA00022801"/>
    </source>
</evidence>
<dbReference type="Pfam" id="PF07819">
    <property type="entry name" value="PGAP1"/>
    <property type="match status" value="1"/>
</dbReference>
<proteinExistence type="inferred from homology"/>
<accession>A0A8H6VUG3</accession>
<feature type="transmembrane region" description="Helical" evidence="10">
    <location>
        <begin position="682"/>
        <end position="705"/>
    </location>
</feature>
<feature type="chain" id="PRO_5034075588" description="GPI inositol-deacylase" evidence="11">
    <location>
        <begin position="25"/>
        <end position="958"/>
    </location>
</feature>
<feature type="transmembrane region" description="Helical" evidence="10">
    <location>
        <begin position="733"/>
        <end position="759"/>
    </location>
</feature>
<feature type="transmembrane region" description="Helical" evidence="10">
    <location>
        <begin position="819"/>
        <end position="842"/>
    </location>
</feature>
<feature type="transmembrane region" description="Helical" evidence="10">
    <location>
        <begin position="854"/>
        <end position="874"/>
    </location>
</feature>
<feature type="transmembrane region" description="Helical" evidence="10">
    <location>
        <begin position="886"/>
        <end position="903"/>
    </location>
</feature>
<keyword evidence="8 10" id="KW-1133">Transmembrane helix</keyword>
<protein>
    <recommendedName>
        <fullName evidence="10">GPI inositol-deacylase</fullName>
        <ecNumber evidence="10">3.1.-.-</ecNumber>
    </recommendedName>
</protein>
<dbReference type="Gene3D" id="3.40.50.1820">
    <property type="entry name" value="alpha/beta hydrolase"/>
    <property type="match status" value="1"/>
</dbReference>
<keyword evidence="5 10" id="KW-0378">Hydrolase</keyword>
<dbReference type="InterPro" id="IPR012908">
    <property type="entry name" value="PGAP1-ab_dom-like"/>
</dbReference>
<keyword evidence="7 10" id="KW-0653">Protein transport</keyword>
<dbReference type="Pfam" id="PF25140">
    <property type="entry name" value="PGAP1_TMD"/>
    <property type="match status" value="1"/>
</dbReference>
<keyword evidence="11" id="KW-0732">Signal</keyword>
<keyword evidence="15" id="KW-1185">Reference proteome</keyword>
<evidence type="ECO:0000256" key="2">
    <source>
        <dbReference type="ARBA" id="ARBA00006931"/>
    </source>
</evidence>
<dbReference type="SUPFAM" id="SSF53474">
    <property type="entry name" value="alpha/beta-Hydrolases"/>
    <property type="match status" value="1"/>
</dbReference>
<feature type="domain" description="GPI inositol-deacylase transmembrane" evidence="13">
    <location>
        <begin position="670"/>
        <end position="923"/>
    </location>
</feature>
<evidence type="ECO:0000256" key="11">
    <source>
        <dbReference type="SAM" id="SignalP"/>
    </source>
</evidence>
<dbReference type="PANTHER" id="PTHR15495:SF7">
    <property type="entry name" value="GPI INOSITOL-DEACYLASE"/>
    <property type="match status" value="1"/>
</dbReference>
<evidence type="ECO:0000256" key="1">
    <source>
        <dbReference type="ARBA" id="ARBA00004477"/>
    </source>
</evidence>
<evidence type="ECO:0000256" key="9">
    <source>
        <dbReference type="ARBA" id="ARBA00023136"/>
    </source>
</evidence>
<dbReference type="PANTHER" id="PTHR15495">
    <property type="entry name" value="NEGATIVE REGULATOR OF VESICLE FORMATION-RELATED"/>
    <property type="match status" value="1"/>
</dbReference>
<dbReference type="InterPro" id="IPR056824">
    <property type="entry name" value="PGAP1_TMD"/>
</dbReference>
<evidence type="ECO:0000256" key="10">
    <source>
        <dbReference type="RuleBase" id="RU365011"/>
    </source>
</evidence>
<dbReference type="OrthoDB" id="348976at2759"/>
<evidence type="ECO:0000313" key="15">
    <source>
        <dbReference type="Proteomes" id="UP000613580"/>
    </source>
</evidence>
<dbReference type="Proteomes" id="UP000613580">
    <property type="component" value="Unassembled WGS sequence"/>
</dbReference>
<sequence>MRYVSLTALVACFSLLSTFYLYRAAVDSATSISPQGCALPRMYESYIAQPAFDQSWTSLAKRYSLWLYRELDHRGRQWDTGHVGGLPVLFIPGSAGSWRQVRSIASSAATQFYAAPGLVAHGMERLKPLDFYAVEFNEDLSAFHGPTLEAQTTYAARAIDYILSLYPPHTRIILMGHSMGGIVATALLASHSANISAIFTMSTPHTLPPARFDARVDKIYDLTRELLAQHTETDTPIVSLCGGATDMMIPSESCVLPPGKLRRTVFSCALEGAWTGVGHQEMVWCHQVRWRVARAALELGDVAVTTPEARQVVLDRWLRDGHALPPIEDVPVPEFTNVEVLPTEMSLVLRNPQGERTYFLPVSASRKFVLLVSQGAIPPVAPQQPLPLVASVFACAKDRSNCMQQHPTTLKLLPNPVAGRPFPVPGSGADESEGVVLFEGDVDEDAEWVGVRVERSTGNGWVVGGFVSAEPVVNRIGTLQLLLGKVSLAMPSTETFKTRWTFPNLISNALVVYRITPHRVDYDRPCDALFAPLLQHTSQPSETHYYPLLVPPNRRILLHTHASAPHVVSADAAPFGVEFSVYSSGASGCLAGFDMSIDWSATVGRWATRYFTVIPVWATGILAFILFRAWGVAEGGAAVPALEESISSFLGSPLRWLLVLSVAISIAPLPESYYLGNRGEPYFALIAPLLLLLSTGFVCATQYLLRALMWPLSKLSRAGRRRREDVSVHRSTVISMAFILLIIFLFVPWQVAFLGCWAIHLHNCASAQAHIKHFASIPDTVAIPLLRQDGEPTHQRQSSRAPAPLPAYIVNNHNHSMHILLLMTWLLPLAAPVLVVWVRTLAGAGLTTPFDGNHSVFSVAPFLVLVTYSSWMRAPLSQMQRFERTVFIRWSLVAVSAAALLLGSRKPYLVLDTATVALGLFVLVRVWGGIGAGRRFRQFRVDFLYSANPIVFVYPRSG</sequence>